<evidence type="ECO:0000256" key="1">
    <source>
        <dbReference type="ARBA" id="ARBA00022690"/>
    </source>
</evidence>
<dbReference type="OrthoDB" id="4473401at2759"/>
<dbReference type="InterPro" id="IPR002223">
    <property type="entry name" value="Kunitz_BPTI"/>
</dbReference>
<organism evidence="5 6">
    <name type="scientific">Ancylostoma duodenale</name>
    <dbReference type="NCBI Taxonomy" id="51022"/>
    <lineage>
        <taxon>Eukaryota</taxon>
        <taxon>Metazoa</taxon>
        <taxon>Ecdysozoa</taxon>
        <taxon>Nematoda</taxon>
        <taxon>Chromadorea</taxon>
        <taxon>Rhabditida</taxon>
        <taxon>Rhabditina</taxon>
        <taxon>Rhabditomorpha</taxon>
        <taxon>Strongyloidea</taxon>
        <taxon>Ancylostomatidae</taxon>
        <taxon>Ancylostomatinae</taxon>
        <taxon>Ancylostoma</taxon>
    </lineage>
</organism>
<dbReference type="PANTHER" id="PTHR10083:SF374">
    <property type="entry name" value="BPTI_KUNITZ INHIBITOR DOMAIN-CONTAINING PROTEIN"/>
    <property type="match status" value="1"/>
</dbReference>
<keyword evidence="1" id="KW-0646">Protease inhibitor</keyword>
<name>A0A0C2CY52_9BILA</name>
<dbReference type="GO" id="GO:0004867">
    <property type="term" value="F:serine-type endopeptidase inhibitor activity"/>
    <property type="evidence" value="ECO:0007669"/>
    <property type="project" value="UniProtKB-KW"/>
</dbReference>
<dbReference type="EMBL" id="KN729707">
    <property type="protein sequence ID" value="KIH61948.1"/>
    <property type="molecule type" value="Genomic_DNA"/>
</dbReference>
<feature type="domain" description="BPTI/Kunitz inhibitor" evidence="4">
    <location>
        <begin position="12"/>
        <end position="62"/>
    </location>
</feature>
<dbReference type="SUPFAM" id="SSF57362">
    <property type="entry name" value="BPTI-like"/>
    <property type="match status" value="1"/>
</dbReference>
<evidence type="ECO:0000259" key="4">
    <source>
        <dbReference type="PROSITE" id="PS50279"/>
    </source>
</evidence>
<dbReference type="AlphaFoldDB" id="A0A0C2CY52"/>
<evidence type="ECO:0000256" key="2">
    <source>
        <dbReference type="ARBA" id="ARBA00022900"/>
    </source>
</evidence>
<dbReference type="Proteomes" id="UP000054047">
    <property type="component" value="Unassembled WGS sequence"/>
</dbReference>
<dbReference type="FunFam" id="4.10.410.10:FF:000006">
    <property type="entry name" value="Serine peptidase inhibitor, Kunitz type 1"/>
    <property type="match status" value="1"/>
</dbReference>
<accession>A0A0C2CY52</accession>
<reference evidence="5 6" key="1">
    <citation type="submission" date="2013-12" db="EMBL/GenBank/DDBJ databases">
        <title>Draft genome of the parsitic nematode Ancylostoma duodenale.</title>
        <authorList>
            <person name="Mitreva M."/>
        </authorList>
    </citation>
    <scope>NUCLEOTIDE SEQUENCE [LARGE SCALE GENOMIC DNA]</scope>
    <source>
        <strain evidence="5 6">Zhejiang</strain>
    </source>
</reference>
<dbReference type="InterPro" id="IPR020901">
    <property type="entry name" value="Prtase_inh_Kunz-CS"/>
</dbReference>
<keyword evidence="2" id="KW-0722">Serine protease inhibitor</keyword>
<dbReference type="PANTHER" id="PTHR10083">
    <property type="entry name" value="KUNITZ-TYPE PROTEASE INHIBITOR-RELATED"/>
    <property type="match status" value="1"/>
</dbReference>
<dbReference type="PROSITE" id="PS50279">
    <property type="entry name" value="BPTI_KUNITZ_2"/>
    <property type="match status" value="1"/>
</dbReference>
<proteinExistence type="predicted"/>
<dbReference type="SMART" id="SM00131">
    <property type="entry name" value="KU"/>
    <property type="match status" value="1"/>
</dbReference>
<evidence type="ECO:0000313" key="5">
    <source>
        <dbReference type="EMBL" id="KIH61948.1"/>
    </source>
</evidence>
<sequence length="66" mass="7801">MNSQAEARNADCLLPKRVGRCRASFRRYYYDSEEKKCKMFTYGGCRGNGNRFLTEENCRKECMQDN</sequence>
<dbReference type="PRINTS" id="PR00759">
    <property type="entry name" value="BASICPTASE"/>
</dbReference>
<evidence type="ECO:0000313" key="6">
    <source>
        <dbReference type="Proteomes" id="UP000054047"/>
    </source>
</evidence>
<gene>
    <name evidence="5" type="ORF">ANCDUO_07771</name>
</gene>
<dbReference type="GO" id="GO:0005615">
    <property type="term" value="C:extracellular space"/>
    <property type="evidence" value="ECO:0007669"/>
    <property type="project" value="TreeGrafter"/>
</dbReference>
<dbReference type="InterPro" id="IPR036880">
    <property type="entry name" value="Kunitz_BPTI_sf"/>
</dbReference>
<evidence type="ECO:0000256" key="3">
    <source>
        <dbReference type="ARBA" id="ARBA00023157"/>
    </source>
</evidence>
<dbReference type="PROSITE" id="PS00280">
    <property type="entry name" value="BPTI_KUNITZ_1"/>
    <property type="match status" value="1"/>
</dbReference>
<protein>
    <submittedName>
        <fullName evidence="5">Kunitz/Bovine pancreatic trypsin inhibitor domain protein</fullName>
    </submittedName>
</protein>
<keyword evidence="6" id="KW-1185">Reference proteome</keyword>
<dbReference type="Pfam" id="PF00014">
    <property type="entry name" value="Kunitz_BPTI"/>
    <property type="match status" value="1"/>
</dbReference>
<keyword evidence="3" id="KW-1015">Disulfide bond</keyword>
<dbReference type="InterPro" id="IPR050098">
    <property type="entry name" value="TFPI/VKTCI-like"/>
</dbReference>
<dbReference type="Gene3D" id="4.10.410.10">
    <property type="entry name" value="Pancreatic trypsin inhibitor Kunitz domain"/>
    <property type="match status" value="1"/>
</dbReference>